<dbReference type="EMBL" id="UINC01052160">
    <property type="protein sequence ID" value="SVB67169.1"/>
    <property type="molecule type" value="Genomic_DNA"/>
</dbReference>
<sequence length="87" mass="9811">MNHQYQNRRRRRSRENYPERSGGRSGLSSDHPNLAEDQYYRNDSSSKINHPSSSTTVAAAGIITLIATNFKAEVRLIIEKFFGLLGG</sequence>
<dbReference type="AlphaFoldDB" id="A0A382FX22"/>
<feature type="compositionally biased region" description="Polar residues" evidence="1">
    <location>
        <begin position="41"/>
        <end position="53"/>
    </location>
</feature>
<evidence type="ECO:0000313" key="2">
    <source>
        <dbReference type="EMBL" id="SVB67169.1"/>
    </source>
</evidence>
<gene>
    <name evidence="2" type="ORF">METZ01_LOCUS220023</name>
</gene>
<feature type="region of interest" description="Disordered" evidence="1">
    <location>
        <begin position="1"/>
        <end position="53"/>
    </location>
</feature>
<protein>
    <submittedName>
        <fullName evidence="2">Uncharacterized protein</fullName>
    </submittedName>
</protein>
<proteinExistence type="predicted"/>
<name>A0A382FX22_9ZZZZ</name>
<feature type="compositionally biased region" description="Basic residues" evidence="1">
    <location>
        <begin position="1"/>
        <end position="13"/>
    </location>
</feature>
<evidence type="ECO:0000256" key="1">
    <source>
        <dbReference type="SAM" id="MobiDB-lite"/>
    </source>
</evidence>
<accession>A0A382FX22</accession>
<organism evidence="2">
    <name type="scientific">marine metagenome</name>
    <dbReference type="NCBI Taxonomy" id="408172"/>
    <lineage>
        <taxon>unclassified sequences</taxon>
        <taxon>metagenomes</taxon>
        <taxon>ecological metagenomes</taxon>
    </lineage>
</organism>
<reference evidence="2" key="1">
    <citation type="submission" date="2018-05" db="EMBL/GenBank/DDBJ databases">
        <authorList>
            <person name="Lanie J.A."/>
            <person name="Ng W.-L."/>
            <person name="Kazmierczak K.M."/>
            <person name="Andrzejewski T.M."/>
            <person name="Davidsen T.M."/>
            <person name="Wayne K.J."/>
            <person name="Tettelin H."/>
            <person name="Glass J.I."/>
            <person name="Rusch D."/>
            <person name="Podicherti R."/>
            <person name="Tsui H.-C.T."/>
            <person name="Winkler M.E."/>
        </authorList>
    </citation>
    <scope>NUCLEOTIDE SEQUENCE</scope>
</reference>